<proteinExistence type="predicted"/>
<gene>
    <name evidence="1" type="ORF">CIPAW_08G062400</name>
</gene>
<evidence type="ECO:0000313" key="2">
    <source>
        <dbReference type="Proteomes" id="UP000811609"/>
    </source>
</evidence>
<evidence type="ECO:0000313" key="1">
    <source>
        <dbReference type="EMBL" id="KAG6644564.1"/>
    </source>
</evidence>
<protein>
    <submittedName>
        <fullName evidence="1">Uncharacterized protein</fullName>
    </submittedName>
</protein>
<name>A0A8T1PRW5_CARIL</name>
<organism evidence="1 2">
    <name type="scientific">Carya illinoinensis</name>
    <name type="common">Pecan</name>
    <dbReference type="NCBI Taxonomy" id="32201"/>
    <lineage>
        <taxon>Eukaryota</taxon>
        <taxon>Viridiplantae</taxon>
        <taxon>Streptophyta</taxon>
        <taxon>Embryophyta</taxon>
        <taxon>Tracheophyta</taxon>
        <taxon>Spermatophyta</taxon>
        <taxon>Magnoliopsida</taxon>
        <taxon>eudicotyledons</taxon>
        <taxon>Gunneridae</taxon>
        <taxon>Pentapetalae</taxon>
        <taxon>rosids</taxon>
        <taxon>fabids</taxon>
        <taxon>Fagales</taxon>
        <taxon>Juglandaceae</taxon>
        <taxon>Carya</taxon>
    </lineage>
</organism>
<dbReference type="AlphaFoldDB" id="A0A8T1PRW5"/>
<dbReference type="EMBL" id="CM031816">
    <property type="protein sequence ID" value="KAG6644564.1"/>
    <property type="molecule type" value="Genomic_DNA"/>
</dbReference>
<comment type="caution">
    <text evidence="1">The sequence shown here is derived from an EMBL/GenBank/DDBJ whole genome shotgun (WGS) entry which is preliminary data.</text>
</comment>
<accession>A0A8T1PRW5</accession>
<dbReference type="Proteomes" id="UP000811609">
    <property type="component" value="Chromosome 8"/>
</dbReference>
<sequence>MNWRKMRVEDGVSMRLGDENLKRGRKHGLSGAALQVGSIPPNLSRITGRVGSDPNSKQVSRVAPLYIGVCLKQNPSDAKEEWREPWMQMTVTMQSNKSIFMISEYLENLI</sequence>
<reference evidence="1" key="1">
    <citation type="submission" date="2020-12" db="EMBL/GenBank/DDBJ databases">
        <title>WGS assembly of Carya illinoinensis cv. Pawnee.</title>
        <authorList>
            <person name="Platts A."/>
            <person name="Shu S."/>
            <person name="Wright S."/>
            <person name="Barry K."/>
            <person name="Edger P."/>
            <person name="Pires J.C."/>
            <person name="Schmutz J."/>
        </authorList>
    </citation>
    <scope>NUCLEOTIDE SEQUENCE</scope>
    <source>
        <tissue evidence="1">Leaf</tissue>
    </source>
</reference>
<keyword evidence="2" id="KW-1185">Reference proteome</keyword>